<gene>
    <name evidence="1" type="ORF">AVEN_243334_1</name>
</gene>
<accession>A0A4Y2NLQ6</accession>
<dbReference type="AlphaFoldDB" id="A0A4Y2NLQ6"/>
<proteinExistence type="predicted"/>
<keyword evidence="2" id="KW-1185">Reference proteome</keyword>
<evidence type="ECO:0008006" key="3">
    <source>
        <dbReference type="Google" id="ProtNLM"/>
    </source>
</evidence>
<organism evidence="1 2">
    <name type="scientific">Araneus ventricosus</name>
    <name type="common">Orbweaver spider</name>
    <name type="synonym">Epeira ventricosa</name>
    <dbReference type="NCBI Taxonomy" id="182803"/>
    <lineage>
        <taxon>Eukaryota</taxon>
        <taxon>Metazoa</taxon>
        <taxon>Ecdysozoa</taxon>
        <taxon>Arthropoda</taxon>
        <taxon>Chelicerata</taxon>
        <taxon>Arachnida</taxon>
        <taxon>Araneae</taxon>
        <taxon>Araneomorphae</taxon>
        <taxon>Entelegynae</taxon>
        <taxon>Araneoidea</taxon>
        <taxon>Araneidae</taxon>
        <taxon>Araneus</taxon>
    </lineage>
</organism>
<dbReference type="SUPFAM" id="SSF53098">
    <property type="entry name" value="Ribonuclease H-like"/>
    <property type="match status" value="1"/>
</dbReference>
<reference evidence="1 2" key="1">
    <citation type="journal article" date="2019" name="Sci. Rep.">
        <title>Orb-weaving spider Araneus ventricosus genome elucidates the spidroin gene catalogue.</title>
        <authorList>
            <person name="Kono N."/>
            <person name="Nakamura H."/>
            <person name="Ohtoshi R."/>
            <person name="Moran D.A.P."/>
            <person name="Shinohara A."/>
            <person name="Yoshida Y."/>
            <person name="Fujiwara M."/>
            <person name="Mori M."/>
            <person name="Tomita M."/>
            <person name="Arakawa K."/>
        </authorList>
    </citation>
    <scope>NUCLEOTIDE SEQUENCE [LARGE SCALE GENOMIC DNA]</scope>
</reference>
<comment type="caution">
    <text evidence="1">The sequence shown here is derived from an EMBL/GenBank/DDBJ whole genome shotgun (WGS) entry which is preliminary data.</text>
</comment>
<dbReference type="OrthoDB" id="4951847at2759"/>
<evidence type="ECO:0000313" key="2">
    <source>
        <dbReference type="Proteomes" id="UP000499080"/>
    </source>
</evidence>
<sequence length="151" mass="17024">MVSAREILHEEIGFEGLTYGCSAHILNLLAKDLVKTDITKHVTNILKYFRNHHLPKAWYHAEGGSALVLPLEPLTKVCEDHRSEIDRDITNKILNIGLKRNVEDTIGNLKPVAEAIDIVQKNNCSLVECVFAWKKLETTLNEASNKNILLI</sequence>
<dbReference type="Proteomes" id="UP000499080">
    <property type="component" value="Unassembled WGS sequence"/>
</dbReference>
<evidence type="ECO:0000313" key="1">
    <source>
        <dbReference type="EMBL" id="GBN39480.1"/>
    </source>
</evidence>
<dbReference type="EMBL" id="BGPR01009352">
    <property type="protein sequence ID" value="GBN39480.1"/>
    <property type="molecule type" value="Genomic_DNA"/>
</dbReference>
<name>A0A4Y2NLQ6_ARAVE</name>
<protein>
    <recommendedName>
        <fullName evidence="3">DUF659 domain-containing protein</fullName>
    </recommendedName>
</protein>
<dbReference type="InterPro" id="IPR012337">
    <property type="entry name" value="RNaseH-like_sf"/>
</dbReference>